<dbReference type="Proteomes" id="UP000298340">
    <property type="component" value="Unassembled WGS sequence"/>
</dbReference>
<gene>
    <name evidence="1" type="ORF">D0809_27130</name>
</gene>
<evidence type="ECO:0000313" key="2">
    <source>
        <dbReference type="Proteomes" id="UP000298340"/>
    </source>
</evidence>
<protein>
    <submittedName>
        <fullName evidence="1">SusC/RagA family TonB-linked outer membrane protein</fullName>
    </submittedName>
</protein>
<organism evidence="1 2">
    <name type="scientific">Flavobacterium circumlabens</name>
    <dbReference type="NCBI Taxonomy" id="2133765"/>
    <lineage>
        <taxon>Bacteria</taxon>
        <taxon>Pseudomonadati</taxon>
        <taxon>Bacteroidota</taxon>
        <taxon>Flavobacteriia</taxon>
        <taxon>Flavobacteriales</taxon>
        <taxon>Flavobacteriaceae</taxon>
        <taxon>Flavobacterium</taxon>
    </lineage>
</organism>
<sequence length="118" mass="13798">FDINPFNYVLSTSRTLRPYDDFGNKEYYRNNWAPMNIINELENNILEIKVKDMRFQLDVDYKINKHLSYNLTGSARYANTSREHKIYENSNVVEAYKAGTEYGADGANTIVRNANIFL</sequence>
<evidence type="ECO:0000313" key="1">
    <source>
        <dbReference type="EMBL" id="TEB41122.1"/>
    </source>
</evidence>
<accession>A0A4Y7U5R3</accession>
<proteinExistence type="predicted"/>
<feature type="non-terminal residue" evidence="1">
    <location>
        <position position="118"/>
    </location>
</feature>
<comment type="caution">
    <text evidence="1">The sequence shown here is derived from an EMBL/GenBank/DDBJ whole genome shotgun (WGS) entry which is preliminary data.</text>
</comment>
<feature type="non-terminal residue" evidence="1">
    <location>
        <position position="1"/>
    </location>
</feature>
<reference evidence="1 2" key="1">
    <citation type="journal article" date="2018" name="Syst. Appl. Microbiol.">
        <title>Flavobacterium circumlabens sp. nov. and Flavobacterium cupreum sp. nov., two psychrotrophic species isolated from Antarctic environmental samples.</title>
        <authorList>
            <person name="Kralova S."/>
            <person name="Busse H.J."/>
            <person name="Svec P."/>
            <person name="Maslanova I."/>
            <person name="Stankova E."/>
            <person name="Bartak M."/>
            <person name="Sedlacek I."/>
        </authorList>
    </citation>
    <scope>NUCLEOTIDE SEQUENCE [LARGE SCALE GENOMIC DNA]</scope>
    <source>
        <strain evidence="1 2">CCM 8828</strain>
    </source>
</reference>
<name>A0A4Y7U5R3_9FLAO</name>
<dbReference type="EMBL" id="QWDN01000544">
    <property type="protein sequence ID" value="TEB41122.1"/>
    <property type="molecule type" value="Genomic_DNA"/>
</dbReference>
<dbReference type="AlphaFoldDB" id="A0A4Y7U5R3"/>